<evidence type="ECO:0000256" key="2">
    <source>
        <dbReference type="ARBA" id="ARBA00022448"/>
    </source>
</evidence>
<dbReference type="Pfam" id="PF00324">
    <property type="entry name" value="AA_permease"/>
    <property type="match status" value="1"/>
</dbReference>
<dbReference type="PANTHER" id="PTHR43495:SF5">
    <property type="entry name" value="GAMMA-AMINOBUTYRIC ACID PERMEASE"/>
    <property type="match status" value="1"/>
</dbReference>
<protein>
    <submittedName>
        <fullName evidence="8">Amino acid permease</fullName>
    </submittedName>
</protein>
<comment type="caution">
    <text evidence="8">The sequence shown here is derived from an EMBL/GenBank/DDBJ whole genome shotgun (WGS) entry which is preliminary data.</text>
</comment>
<dbReference type="EMBL" id="JANEWF010000041">
    <property type="protein sequence ID" value="MDA8486191.1"/>
    <property type="molecule type" value="Genomic_DNA"/>
</dbReference>
<feature type="transmembrane region" description="Helical" evidence="6">
    <location>
        <begin position="242"/>
        <end position="263"/>
    </location>
</feature>
<dbReference type="PROSITE" id="PS00218">
    <property type="entry name" value="AMINO_ACID_PERMEASE_1"/>
    <property type="match status" value="1"/>
</dbReference>
<evidence type="ECO:0000259" key="7">
    <source>
        <dbReference type="Pfam" id="PF00324"/>
    </source>
</evidence>
<dbReference type="PIRSF" id="PIRSF006060">
    <property type="entry name" value="AA_transporter"/>
    <property type="match status" value="1"/>
</dbReference>
<feature type="transmembrane region" description="Helical" evidence="6">
    <location>
        <begin position="360"/>
        <end position="383"/>
    </location>
</feature>
<accession>A0ABT4YBR7</accession>
<feature type="transmembrane region" description="Helical" evidence="6">
    <location>
        <begin position="159"/>
        <end position="180"/>
    </location>
</feature>
<dbReference type="PANTHER" id="PTHR43495">
    <property type="entry name" value="GABA PERMEASE"/>
    <property type="match status" value="1"/>
</dbReference>
<feature type="transmembrane region" description="Helical" evidence="6">
    <location>
        <begin position="404"/>
        <end position="426"/>
    </location>
</feature>
<dbReference type="Proteomes" id="UP001211689">
    <property type="component" value="Unassembled WGS sequence"/>
</dbReference>
<keyword evidence="9" id="KW-1185">Reference proteome</keyword>
<evidence type="ECO:0000313" key="8">
    <source>
        <dbReference type="EMBL" id="MDA8486191.1"/>
    </source>
</evidence>
<feature type="transmembrane region" description="Helical" evidence="6">
    <location>
        <begin position="432"/>
        <end position="451"/>
    </location>
</feature>
<dbReference type="InterPro" id="IPR004841">
    <property type="entry name" value="AA-permease/SLC12A_dom"/>
</dbReference>
<evidence type="ECO:0000256" key="4">
    <source>
        <dbReference type="ARBA" id="ARBA00022989"/>
    </source>
</evidence>
<feature type="transmembrane region" description="Helical" evidence="6">
    <location>
        <begin position="17"/>
        <end position="38"/>
    </location>
</feature>
<feature type="transmembrane region" description="Helical" evidence="6">
    <location>
        <begin position="44"/>
        <end position="64"/>
    </location>
</feature>
<feature type="transmembrane region" description="Helical" evidence="6">
    <location>
        <begin position="333"/>
        <end position="354"/>
    </location>
</feature>
<feature type="transmembrane region" description="Helical" evidence="6">
    <location>
        <begin position="125"/>
        <end position="147"/>
    </location>
</feature>
<evidence type="ECO:0000256" key="1">
    <source>
        <dbReference type="ARBA" id="ARBA00004141"/>
    </source>
</evidence>
<reference evidence="8 9" key="1">
    <citation type="submission" date="2022-07" db="EMBL/GenBank/DDBJ databases">
        <title>Genome Analysis of Selected Gammaproteobacteria from Nigerian Food snails.</title>
        <authorList>
            <person name="Okafor A.C."/>
        </authorList>
    </citation>
    <scope>NUCLEOTIDE SEQUENCE [LARGE SCALE GENOMIC DNA]</scope>
    <source>
        <strain evidence="8 9">Awg 2</strain>
    </source>
</reference>
<feature type="transmembrane region" description="Helical" evidence="6">
    <location>
        <begin position="288"/>
        <end position="313"/>
    </location>
</feature>
<dbReference type="Gene3D" id="1.20.1740.10">
    <property type="entry name" value="Amino acid/polyamine transporter I"/>
    <property type="match status" value="1"/>
</dbReference>
<keyword evidence="3 6" id="KW-0812">Transmembrane</keyword>
<evidence type="ECO:0000256" key="6">
    <source>
        <dbReference type="SAM" id="Phobius"/>
    </source>
</evidence>
<dbReference type="RefSeq" id="WP_271472203.1">
    <property type="nucleotide sequence ID" value="NZ_JANEWF010000041.1"/>
</dbReference>
<feature type="transmembrane region" description="Helical" evidence="6">
    <location>
        <begin position="200"/>
        <end position="221"/>
    </location>
</feature>
<keyword evidence="2" id="KW-0813">Transport</keyword>
<dbReference type="InterPro" id="IPR004840">
    <property type="entry name" value="Amino_acid_permease_CS"/>
</dbReference>
<feature type="domain" description="Amino acid permease/ SLC12A" evidence="7">
    <location>
        <begin position="16"/>
        <end position="431"/>
    </location>
</feature>
<gene>
    <name evidence="8" type="ORF">NNO07_24265</name>
</gene>
<evidence type="ECO:0000256" key="5">
    <source>
        <dbReference type="ARBA" id="ARBA00023136"/>
    </source>
</evidence>
<comment type="subcellular location">
    <subcellularLocation>
        <location evidence="1">Membrane</location>
        <topology evidence="1">Multi-pass membrane protein</topology>
    </subcellularLocation>
</comment>
<organism evidence="8 9">
    <name type="scientific">Metapseudomonas resinovorans</name>
    <name type="common">Pseudomonas resinovorans</name>
    <dbReference type="NCBI Taxonomy" id="53412"/>
    <lineage>
        <taxon>Bacteria</taxon>
        <taxon>Pseudomonadati</taxon>
        <taxon>Pseudomonadota</taxon>
        <taxon>Gammaproteobacteria</taxon>
        <taxon>Pseudomonadales</taxon>
        <taxon>Pseudomonadaceae</taxon>
        <taxon>Metapseudomonas</taxon>
    </lineage>
</organism>
<sequence>MSEDRIQLTRALKSRHIFMLSLGGVIGTGLFMGSGVTINQGGPAGAVLAYLVAGVLMYLVMVCLGELSVQMPVSGSFQAHATRYIGPGTGFMIGWVYWMSWATTVGLEFTAAGMLMTRWFPDVPIWYWSALFVVVLFSLNGLATRAFGEAEYWFSGIKVAAILGFIIVGLLAIFGVLPLASGEPAPMLSNLIGDSLFPNGLSAVFAVMMAVVYAFQGCEIMGVAAGETDQPEKSIPRAVRNVVFRVLIFYVLAIVVLSAIVPWQQAGLMESPFVQVFDMVGIPFAADLMNFVILTAILSVGNSGLYASTRILWAMSKTGMAPRGLSTLSKRGVPLRALCITLCFALLSLLTSVVAADTLFMVLMAISGMAGTVTWIVIALAQYRFRREHYKAGGTVQDLKYAAPLYPFLPLACILLCSSLFVFLAMDPTQRPSLYWGFGFVGVCYAAYFFLQFKRQRGVITAPAV</sequence>
<evidence type="ECO:0000313" key="9">
    <source>
        <dbReference type="Proteomes" id="UP001211689"/>
    </source>
</evidence>
<proteinExistence type="predicted"/>
<keyword evidence="4 6" id="KW-1133">Transmembrane helix</keyword>
<feature type="transmembrane region" description="Helical" evidence="6">
    <location>
        <begin position="84"/>
        <end position="105"/>
    </location>
</feature>
<keyword evidence="5 6" id="KW-0472">Membrane</keyword>
<name>A0ABT4YBR7_METRE</name>
<evidence type="ECO:0000256" key="3">
    <source>
        <dbReference type="ARBA" id="ARBA00022692"/>
    </source>
</evidence>